<dbReference type="STRING" id="401053.AciPR4_1967"/>
<dbReference type="RefSeq" id="WP_013568504.1">
    <property type="nucleotide sequence ID" value="NC_014963.1"/>
</dbReference>
<evidence type="ECO:0000313" key="3">
    <source>
        <dbReference type="EMBL" id="ADV82771.1"/>
    </source>
</evidence>
<dbReference type="Gene3D" id="3.40.50.2000">
    <property type="entry name" value="Glycogen Phosphorylase B"/>
    <property type="match status" value="2"/>
</dbReference>
<dbReference type="InterPro" id="IPR001296">
    <property type="entry name" value="Glyco_trans_1"/>
</dbReference>
<evidence type="ECO:0000313" key="4">
    <source>
        <dbReference type="Proteomes" id="UP000006844"/>
    </source>
</evidence>
<dbReference type="Pfam" id="PF13439">
    <property type="entry name" value="Glyco_transf_4"/>
    <property type="match status" value="1"/>
</dbReference>
<dbReference type="Proteomes" id="UP000006844">
    <property type="component" value="Chromosome"/>
</dbReference>
<reference evidence="3 4" key="1">
    <citation type="journal article" date="2012" name="Stand. Genomic Sci.">
        <title>Complete genome sequence of Terriglobus saanensis type strain SP1PR4(T), an Acidobacteria from tundra soil.</title>
        <authorList>
            <person name="Rawat S.R."/>
            <person name="Mannisto M.K."/>
            <person name="Starovoytov V."/>
            <person name="Goodwin L."/>
            <person name="Nolan M."/>
            <person name="Hauser L."/>
            <person name="Land M."/>
            <person name="Davenport K.W."/>
            <person name="Woyke T."/>
            <person name="Haggblom M.M."/>
        </authorList>
    </citation>
    <scope>NUCLEOTIDE SEQUENCE</scope>
    <source>
        <strain evidence="4">ATCC BAA-1853 / DSM 23119 / SP1PR4</strain>
    </source>
</reference>
<dbReference type="Pfam" id="PF00534">
    <property type="entry name" value="Glycos_transf_1"/>
    <property type="match status" value="1"/>
</dbReference>
<evidence type="ECO:0000259" key="1">
    <source>
        <dbReference type="Pfam" id="PF00534"/>
    </source>
</evidence>
<dbReference type="KEGG" id="tsa:AciPR4_1967"/>
<keyword evidence="4" id="KW-1185">Reference proteome</keyword>
<dbReference type="GO" id="GO:0016758">
    <property type="term" value="F:hexosyltransferase activity"/>
    <property type="evidence" value="ECO:0007669"/>
    <property type="project" value="TreeGrafter"/>
</dbReference>
<keyword evidence="3" id="KW-0808">Transferase</keyword>
<feature type="domain" description="Glycosyltransferase subfamily 4-like N-terminal" evidence="2">
    <location>
        <begin position="16"/>
        <end position="179"/>
    </location>
</feature>
<protein>
    <submittedName>
        <fullName evidence="3">Glycosyl transferase group 1</fullName>
    </submittedName>
</protein>
<dbReference type="OrthoDB" id="9787617at2"/>
<dbReference type="HOGENOM" id="CLU_009583_2_5_0"/>
<dbReference type="PANTHER" id="PTHR45947">
    <property type="entry name" value="SULFOQUINOVOSYL TRANSFERASE SQD2"/>
    <property type="match status" value="1"/>
</dbReference>
<proteinExistence type="predicted"/>
<dbReference type="PANTHER" id="PTHR45947:SF3">
    <property type="entry name" value="SULFOQUINOVOSYL TRANSFERASE SQD2"/>
    <property type="match status" value="1"/>
</dbReference>
<evidence type="ECO:0000259" key="2">
    <source>
        <dbReference type="Pfam" id="PF13439"/>
    </source>
</evidence>
<dbReference type="eggNOG" id="COG0438">
    <property type="taxonomic scope" value="Bacteria"/>
</dbReference>
<dbReference type="SUPFAM" id="SSF53756">
    <property type="entry name" value="UDP-Glycosyltransferase/glycogen phosphorylase"/>
    <property type="match status" value="1"/>
</dbReference>
<gene>
    <name evidence="3" type="ordered locus">AciPR4_1967</name>
</gene>
<dbReference type="InterPro" id="IPR028098">
    <property type="entry name" value="Glyco_trans_4-like_N"/>
</dbReference>
<feature type="domain" description="Glycosyl transferase family 1" evidence="1">
    <location>
        <begin position="186"/>
        <end position="358"/>
    </location>
</feature>
<dbReference type="AlphaFoldDB" id="E8V6N2"/>
<organism evidence="3 4">
    <name type="scientific">Terriglobus saanensis (strain ATCC BAA-1853 / DSM 23119 / SP1PR4)</name>
    <dbReference type="NCBI Taxonomy" id="401053"/>
    <lineage>
        <taxon>Bacteria</taxon>
        <taxon>Pseudomonadati</taxon>
        <taxon>Acidobacteriota</taxon>
        <taxon>Terriglobia</taxon>
        <taxon>Terriglobales</taxon>
        <taxon>Acidobacteriaceae</taxon>
        <taxon>Terriglobus</taxon>
    </lineage>
</organism>
<name>E8V6N2_TERSS</name>
<sequence>MQSFHIALSWSTSGAGGSGRVVETLTDYLPRLGVEVKGAVLAPADVAERTDGRLQLLAPSGTGGLKRLVASREMILHALKTAKPDILASHFALLSLPAIDKLKAQPFVVHFHGPWAEEARVQGSGKLAIAAMLQVERAVYRRGDRVITLSKAFADVLVRDYSIKADRIRIIPGSVDLERFILPPSKQTARAALGWPEDRKILVSVRRLVPRMGLGNLIQAISLIRKQHPEVLLYMVGKGPLQKQLQEQIVSLGLEQHVVLLGFVPDELLVNAYQAADMNIVPTLALEGFGLIAAESLAAGTPALVTPVGGLPEVVGDFSSDLVFESTSAEDIAAGLKRFLSGEVPMPSPEACRSYAEKHFAAPLMAERTVAVYNELV</sequence>
<dbReference type="EMBL" id="CP002467">
    <property type="protein sequence ID" value="ADV82771.1"/>
    <property type="molecule type" value="Genomic_DNA"/>
</dbReference>
<accession>E8V6N2</accession>
<dbReference type="InterPro" id="IPR050194">
    <property type="entry name" value="Glycosyltransferase_grp1"/>
</dbReference>
<dbReference type="CDD" id="cd03801">
    <property type="entry name" value="GT4_PimA-like"/>
    <property type="match status" value="1"/>
</dbReference>